<dbReference type="Pfam" id="PF24460">
    <property type="entry name" value="DUF7575"/>
    <property type="match status" value="1"/>
</dbReference>
<feature type="transmembrane region" description="Helical" evidence="1">
    <location>
        <begin position="33"/>
        <end position="53"/>
    </location>
</feature>
<protein>
    <submittedName>
        <fullName evidence="4">Zinc ribbon domain-containing protein</fullName>
    </submittedName>
</protein>
<evidence type="ECO:0000313" key="5">
    <source>
        <dbReference type="Proteomes" id="UP001259659"/>
    </source>
</evidence>
<dbReference type="InterPro" id="IPR046499">
    <property type="entry name" value="DUF6677"/>
</dbReference>
<keyword evidence="1" id="KW-1133">Transmembrane helix</keyword>
<evidence type="ECO:0000259" key="2">
    <source>
        <dbReference type="Pfam" id="PF20382"/>
    </source>
</evidence>
<dbReference type="Proteomes" id="UP001259659">
    <property type="component" value="Unassembled WGS sequence"/>
</dbReference>
<comment type="caution">
    <text evidence="4">The sequence shown here is derived from an EMBL/GenBank/DDBJ whole genome shotgun (WGS) entry which is preliminary data.</text>
</comment>
<feature type="domain" description="DUF6677" evidence="2">
    <location>
        <begin position="11"/>
        <end position="85"/>
    </location>
</feature>
<keyword evidence="5" id="KW-1185">Reference proteome</keyword>
<evidence type="ECO:0000256" key="1">
    <source>
        <dbReference type="SAM" id="Phobius"/>
    </source>
</evidence>
<keyword evidence="1" id="KW-0472">Membrane</keyword>
<feature type="transmembrane region" description="Helical" evidence="1">
    <location>
        <begin position="74"/>
        <end position="95"/>
    </location>
</feature>
<proteinExistence type="predicted"/>
<evidence type="ECO:0000313" key="4">
    <source>
        <dbReference type="EMBL" id="MDS0257892.1"/>
    </source>
</evidence>
<reference evidence="4 5" key="1">
    <citation type="submission" date="2022-06" db="EMBL/GenBank/DDBJ databases">
        <title>Haloarcula sp. a new haloarchaeum isolate from saline soil.</title>
        <authorList>
            <person name="Strakova D."/>
            <person name="Galisteo C."/>
            <person name="Sanchez-Porro C."/>
            <person name="Ventosa A."/>
        </authorList>
    </citation>
    <scope>NUCLEOTIDE SEQUENCE [LARGE SCALE GENOMIC DNA]</scope>
    <source>
        <strain evidence="4 5">S1CR25-12</strain>
    </source>
</reference>
<evidence type="ECO:0000259" key="3">
    <source>
        <dbReference type="Pfam" id="PF24460"/>
    </source>
</evidence>
<keyword evidence="1" id="KW-0812">Transmembrane</keyword>
<feature type="domain" description="DUF7575" evidence="3">
    <location>
        <begin position="106"/>
        <end position="132"/>
    </location>
</feature>
<dbReference type="InterPro" id="IPR055997">
    <property type="entry name" value="DUF7575"/>
</dbReference>
<dbReference type="Pfam" id="PF20382">
    <property type="entry name" value="DUF6677"/>
    <property type="match status" value="1"/>
</dbReference>
<name>A0ABU2F6K7_9EURY</name>
<dbReference type="EMBL" id="JAMQON010000001">
    <property type="protein sequence ID" value="MDS0257892.1"/>
    <property type="molecule type" value="Genomic_DNA"/>
</dbReference>
<dbReference type="RefSeq" id="WP_310917456.1">
    <property type="nucleotide sequence ID" value="NZ_JAMQON010000001.1"/>
</dbReference>
<sequence length="139" mass="15438">MTETGRKRPWLAAVLAFIYPGLGHVYLREWLRAVLWFGLVVSTSTLLVQDSVMAPLDGGISVDALLAVSQNIPLQASVALFAITALSMVDAYWMATRENVETEVVEGMKCPHCGKELEEDLDFCHWCTTKLDRPADPEQ</sequence>
<organism evidence="4 5">
    <name type="scientific">Haloarcula saliterrae</name>
    <dbReference type="NCBI Taxonomy" id="2950534"/>
    <lineage>
        <taxon>Archaea</taxon>
        <taxon>Methanobacteriati</taxon>
        <taxon>Methanobacteriota</taxon>
        <taxon>Stenosarchaea group</taxon>
        <taxon>Halobacteria</taxon>
        <taxon>Halobacteriales</taxon>
        <taxon>Haloarculaceae</taxon>
        <taxon>Haloarcula</taxon>
    </lineage>
</organism>
<gene>
    <name evidence="4" type="ORF">NDI56_00555</name>
</gene>
<accession>A0ABU2F6K7</accession>